<name>A0A1I3RCK1_9BACL</name>
<dbReference type="STRING" id="1884381.SAMN05518846_103383"/>
<dbReference type="Pfam" id="PF08352">
    <property type="entry name" value="oligo_HPY"/>
    <property type="match status" value="1"/>
</dbReference>
<dbReference type="InterPro" id="IPR050319">
    <property type="entry name" value="ABC_transp_ATP-bind"/>
</dbReference>
<evidence type="ECO:0000256" key="2">
    <source>
        <dbReference type="ARBA" id="ARBA00022448"/>
    </source>
</evidence>
<dbReference type="Proteomes" id="UP000198915">
    <property type="component" value="Unassembled WGS sequence"/>
</dbReference>
<keyword evidence="4 7" id="KW-0067">ATP-binding</keyword>
<dbReference type="GO" id="GO:0005524">
    <property type="term" value="F:ATP binding"/>
    <property type="evidence" value="ECO:0007669"/>
    <property type="project" value="UniProtKB-KW"/>
</dbReference>
<dbReference type="GO" id="GO:0015833">
    <property type="term" value="P:peptide transport"/>
    <property type="evidence" value="ECO:0007669"/>
    <property type="project" value="InterPro"/>
</dbReference>
<evidence type="ECO:0000313" key="7">
    <source>
        <dbReference type="EMBL" id="SFJ44384.1"/>
    </source>
</evidence>
<gene>
    <name evidence="7" type="ORF">SAMN05518846_103383</name>
</gene>
<evidence type="ECO:0000313" key="8">
    <source>
        <dbReference type="Proteomes" id="UP000198915"/>
    </source>
</evidence>
<proteinExistence type="inferred from homology"/>
<organism evidence="7 8">
    <name type="scientific">Brevibacillus centrosporus</name>
    <dbReference type="NCBI Taxonomy" id="54910"/>
    <lineage>
        <taxon>Bacteria</taxon>
        <taxon>Bacillati</taxon>
        <taxon>Bacillota</taxon>
        <taxon>Bacilli</taxon>
        <taxon>Bacillales</taxon>
        <taxon>Paenibacillaceae</taxon>
        <taxon>Brevibacillus</taxon>
    </lineage>
</organism>
<dbReference type="SUPFAM" id="SSF52540">
    <property type="entry name" value="P-loop containing nucleoside triphosphate hydrolases"/>
    <property type="match status" value="1"/>
</dbReference>
<accession>A0A1I3RCK1</accession>
<evidence type="ECO:0000256" key="3">
    <source>
        <dbReference type="ARBA" id="ARBA00022741"/>
    </source>
</evidence>
<evidence type="ECO:0000256" key="4">
    <source>
        <dbReference type="ARBA" id="ARBA00022840"/>
    </source>
</evidence>
<feature type="domain" description="Oligopeptide/dipeptide ABC transporter C-terminal" evidence="6">
    <location>
        <begin position="129"/>
        <end position="194"/>
    </location>
</feature>
<dbReference type="Pfam" id="PF00005">
    <property type="entry name" value="ABC_tran"/>
    <property type="match status" value="1"/>
</dbReference>
<dbReference type="InterPro" id="IPR027417">
    <property type="entry name" value="P-loop_NTPase"/>
</dbReference>
<keyword evidence="2" id="KW-0813">Transport</keyword>
<protein>
    <submittedName>
        <fullName evidence="7">Oligopeptide/dipeptide ABC transporter, ATP-binding protein, C-terminal domain-containing protein</fullName>
    </submittedName>
</protein>
<dbReference type="NCBIfam" id="TIGR01727">
    <property type="entry name" value="oligo_HPY"/>
    <property type="match status" value="1"/>
</dbReference>
<dbReference type="EMBL" id="FORT01000003">
    <property type="protein sequence ID" value="SFJ44384.1"/>
    <property type="molecule type" value="Genomic_DNA"/>
</dbReference>
<comment type="similarity">
    <text evidence="1">Belongs to the ABC transporter superfamily.</text>
</comment>
<dbReference type="InterPro" id="IPR013563">
    <property type="entry name" value="Oligopep_ABC_C"/>
</dbReference>
<evidence type="ECO:0000256" key="1">
    <source>
        <dbReference type="ARBA" id="ARBA00005417"/>
    </source>
</evidence>
<dbReference type="InterPro" id="IPR003439">
    <property type="entry name" value="ABC_transporter-like_ATP-bd"/>
</dbReference>
<evidence type="ECO:0000259" key="6">
    <source>
        <dbReference type="Pfam" id="PF08352"/>
    </source>
</evidence>
<reference evidence="8" key="1">
    <citation type="submission" date="2016-10" db="EMBL/GenBank/DDBJ databases">
        <authorList>
            <person name="Varghese N."/>
            <person name="Submissions S."/>
        </authorList>
    </citation>
    <scope>NUCLEOTIDE SEQUENCE [LARGE SCALE GENOMIC DNA]</scope>
    <source>
        <strain evidence="8">OK042</strain>
    </source>
</reference>
<dbReference type="PANTHER" id="PTHR43776:SF8">
    <property type="entry name" value="ABC TRANSPORTER, ATP-BINDING PROTEIN"/>
    <property type="match status" value="1"/>
</dbReference>
<keyword evidence="8" id="KW-1185">Reference proteome</keyword>
<keyword evidence="3" id="KW-0547">Nucleotide-binding</keyword>
<dbReference type="AlphaFoldDB" id="A0A1I3RCK1"/>
<dbReference type="GO" id="GO:0016887">
    <property type="term" value="F:ATP hydrolysis activity"/>
    <property type="evidence" value="ECO:0007669"/>
    <property type="project" value="InterPro"/>
</dbReference>
<evidence type="ECO:0000259" key="5">
    <source>
        <dbReference type="Pfam" id="PF00005"/>
    </source>
</evidence>
<sequence length="220" mass="24268">MIFPPFIFGLLSGYEQGIPFAWTNEEGQEWKYGNTNRMRLANECVRWTDEGNAARKSMDPQSSAASRRVFAVCKGVTALLANKVFHATLGVVGESGCGKSTMGRTILRLTDPTEGHSDRIGLMYLGQMVEYAPTDSLFANPLHPYTQALLSAVPLPNPYKKKERIILRGEIPSPMYPPSGCIFHTRCPYVMGVCKTEASTRAEAAKGHVVACHFYGEKES</sequence>
<dbReference type="PANTHER" id="PTHR43776">
    <property type="entry name" value="TRANSPORT ATP-BINDING PROTEIN"/>
    <property type="match status" value="1"/>
</dbReference>
<feature type="domain" description="ABC transporter" evidence="5">
    <location>
        <begin position="88"/>
        <end position="116"/>
    </location>
</feature>
<dbReference type="Gene3D" id="3.40.50.300">
    <property type="entry name" value="P-loop containing nucleotide triphosphate hydrolases"/>
    <property type="match status" value="2"/>
</dbReference>